<gene>
    <name evidence="1" type="ORF">LAD12857_20740</name>
</gene>
<evidence type="ECO:0008006" key="3">
    <source>
        <dbReference type="Google" id="ProtNLM"/>
    </source>
</evidence>
<proteinExistence type="predicted"/>
<reference evidence="1 2" key="1">
    <citation type="journal article" date="2024" name="Int. J. Syst. Evol. Microbiol.">
        <title>Lacrimispora brassicae sp. nov. isolated from fermented cabbage, and proposal of Clostridium indicum Gundawar et al. 2019 and Clostridium methoxybenzovorans Mechichi et al. 1999 as heterotypic synonyms of Lacrimispora amygdalina (Parshina et al. 2003) Haas and Blanchard 2020 and Lacrimispora indolis (McClung and McCoy 1957) Haas and Blanchard 2020, respectively.</title>
        <authorList>
            <person name="Kobayashi H."/>
            <person name="Tanizawa Y."/>
            <person name="Sakamoto M."/>
            <person name="Ohkuma M."/>
            <person name="Tohno M."/>
        </authorList>
    </citation>
    <scope>NUCLEOTIDE SEQUENCE [LARGE SCALE GENOMIC DNA]</scope>
    <source>
        <strain evidence="1 2">DSM 12857</strain>
    </source>
</reference>
<evidence type="ECO:0000313" key="2">
    <source>
        <dbReference type="Proteomes" id="UP001419084"/>
    </source>
</evidence>
<name>A0ABQ5M6I1_9FIRM</name>
<keyword evidence="2" id="KW-1185">Reference proteome</keyword>
<comment type="caution">
    <text evidence="1">The sequence shown here is derived from an EMBL/GenBank/DDBJ whole genome shotgun (WGS) entry which is preliminary data.</text>
</comment>
<dbReference type="RefSeq" id="WP_346065248.1">
    <property type="nucleotide sequence ID" value="NZ_BRPJ01000035.1"/>
</dbReference>
<accession>A0ABQ5M6I1</accession>
<organism evidence="1 2">
    <name type="scientific">Lacrimispora amygdalina</name>
    <dbReference type="NCBI Taxonomy" id="253257"/>
    <lineage>
        <taxon>Bacteria</taxon>
        <taxon>Bacillati</taxon>
        <taxon>Bacillota</taxon>
        <taxon>Clostridia</taxon>
        <taxon>Lachnospirales</taxon>
        <taxon>Lachnospiraceae</taxon>
        <taxon>Lacrimispora</taxon>
    </lineage>
</organism>
<sequence length="67" mass="7799">MHAVKFKVKRPYEIGDKIQFEKCGNKKVMDITDIISEMSARTGSIIFILELDGWYKLNTNLHDVKIK</sequence>
<protein>
    <recommendedName>
        <fullName evidence="3">DUF2187 domain-containing protein</fullName>
    </recommendedName>
</protein>
<evidence type="ECO:0000313" key="1">
    <source>
        <dbReference type="EMBL" id="GLB30151.1"/>
    </source>
</evidence>
<dbReference type="Proteomes" id="UP001419084">
    <property type="component" value="Unassembled WGS sequence"/>
</dbReference>
<dbReference type="EMBL" id="BRPJ01000035">
    <property type="protein sequence ID" value="GLB30151.1"/>
    <property type="molecule type" value="Genomic_DNA"/>
</dbReference>